<dbReference type="Proteomes" id="UP000785783">
    <property type="component" value="Unassembled WGS sequence"/>
</dbReference>
<protein>
    <submittedName>
        <fullName evidence="1">Folate-binding protein</fullName>
    </submittedName>
</protein>
<comment type="caution">
    <text evidence="1">The sequence shown here is derived from an EMBL/GenBank/DDBJ whole genome shotgun (WGS) entry which is preliminary data.</text>
</comment>
<dbReference type="PANTHER" id="PTHR22602:SF0">
    <property type="entry name" value="TRANSFERASE CAF17, MITOCHONDRIAL-RELATED"/>
    <property type="match status" value="1"/>
</dbReference>
<feature type="non-terminal residue" evidence="1">
    <location>
        <position position="70"/>
    </location>
</feature>
<accession>A0A937L701</accession>
<dbReference type="AlphaFoldDB" id="A0A937L701"/>
<dbReference type="GO" id="GO:0016226">
    <property type="term" value="P:iron-sulfur cluster assembly"/>
    <property type="evidence" value="ECO:0007669"/>
    <property type="project" value="TreeGrafter"/>
</dbReference>
<dbReference type="InterPro" id="IPR027266">
    <property type="entry name" value="TrmE/GcvT-like"/>
</dbReference>
<reference evidence="1" key="1">
    <citation type="submission" date="2020-10" db="EMBL/GenBank/DDBJ databases">
        <title>Microbiome of the Black Sea water column analyzed by genome centric metagenomics.</title>
        <authorList>
            <person name="Cabello-Yeves P.J."/>
            <person name="Callieri C."/>
            <person name="Picazo A."/>
            <person name="Mehrshad M."/>
            <person name="Haro-Moreno J.M."/>
            <person name="Roda-Garcia J."/>
            <person name="Dzembekova N."/>
            <person name="Slabakova V."/>
            <person name="Slabakova N."/>
            <person name="Moncheva S."/>
            <person name="Rodriguez-Valera F."/>
        </authorList>
    </citation>
    <scope>NUCLEOTIDE SEQUENCE</scope>
    <source>
        <strain evidence="1">BS307-5m-G5</strain>
    </source>
</reference>
<gene>
    <name evidence="1" type="ORF">ISQ19_05335</name>
</gene>
<dbReference type="Gene3D" id="3.30.1360.120">
    <property type="entry name" value="Probable tRNA modification gtpase trme, domain 1"/>
    <property type="match status" value="1"/>
</dbReference>
<dbReference type="EMBL" id="JADHOK010000071">
    <property type="protein sequence ID" value="MBL6762103.1"/>
    <property type="molecule type" value="Genomic_DNA"/>
</dbReference>
<proteinExistence type="predicted"/>
<name>A0A937L701_9PROT</name>
<dbReference type="PANTHER" id="PTHR22602">
    <property type="entry name" value="TRANSFERASE CAF17, MITOCHONDRIAL-RELATED"/>
    <property type="match status" value="1"/>
</dbReference>
<evidence type="ECO:0000313" key="2">
    <source>
        <dbReference type="Proteomes" id="UP000785783"/>
    </source>
</evidence>
<sequence length="70" mass="7715">MLAMSTFHTALEDRAVLRLSGADRVDFLQNLVTQDVARPQAGACVMAALLTPQGKLLFDFIIYVEEDGFL</sequence>
<evidence type="ECO:0000313" key="1">
    <source>
        <dbReference type="EMBL" id="MBL6762103.1"/>
    </source>
</evidence>
<dbReference type="SUPFAM" id="SSF103025">
    <property type="entry name" value="Folate-binding domain"/>
    <property type="match status" value="1"/>
</dbReference>
<organism evidence="1 2">
    <name type="scientific">PS1 clade bacterium</name>
    <dbReference type="NCBI Taxonomy" id="2175152"/>
    <lineage>
        <taxon>Bacteria</taxon>
        <taxon>Pseudomonadati</taxon>
        <taxon>Pseudomonadota</taxon>
        <taxon>Alphaproteobacteria</taxon>
        <taxon>PS1 clade</taxon>
    </lineage>
</organism>
<dbReference type="InterPro" id="IPR045179">
    <property type="entry name" value="YgfZ/GcvT"/>
</dbReference>